<dbReference type="RefSeq" id="WP_013258515.1">
    <property type="nucleotide sequence ID" value="NC_014365.1"/>
</dbReference>
<organism evidence="2 3">
    <name type="scientific">Desulfarculus baarsii (strain ATCC 33931 / DSM 2075 / LMG 7858 / VKM B-1802 / 2st14)</name>
    <dbReference type="NCBI Taxonomy" id="644282"/>
    <lineage>
        <taxon>Bacteria</taxon>
        <taxon>Pseudomonadati</taxon>
        <taxon>Thermodesulfobacteriota</taxon>
        <taxon>Desulfarculia</taxon>
        <taxon>Desulfarculales</taxon>
        <taxon>Desulfarculaceae</taxon>
        <taxon>Desulfarculus</taxon>
    </lineage>
</organism>
<sequence>MPPANRRKVFISYCHEDKDLARDRLLACLEAGGVEAIIDIKHFKGGTTLAGQMDQHQDDADQQVLLISKKYLGQPNCQREMARAIAMDPDFTHGLAGNGPKVLPVLLGDVERAELPAGLTRPNPLMPDLRDKRPCAEGETEWDRLVKLCGADLGTSPTAWLKARDKIRRLMRNDNPVCLYVNDNRSVNWRGLIDNVCSEHDPWDALPDLDHRFELKAPCPTDKIIGDIAGARDVLAFNQHLEQRQTRPCRVCFTHFHLAAQHPGWDAGFLSNLTNLVKKQHIWLLAQTRRPMDATERELVPPNAYDYESSLAALCAEVRL</sequence>
<evidence type="ECO:0000313" key="2">
    <source>
        <dbReference type="EMBL" id="ADK85062.1"/>
    </source>
</evidence>
<dbReference type="EMBL" id="CP002085">
    <property type="protein sequence ID" value="ADK85062.1"/>
    <property type="molecule type" value="Genomic_DNA"/>
</dbReference>
<dbReference type="GO" id="GO:0007165">
    <property type="term" value="P:signal transduction"/>
    <property type="evidence" value="ECO:0007669"/>
    <property type="project" value="InterPro"/>
</dbReference>
<dbReference type="Proteomes" id="UP000009047">
    <property type="component" value="Chromosome"/>
</dbReference>
<evidence type="ECO:0000259" key="1">
    <source>
        <dbReference type="PROSITE" id="PS50104"/>
    </source>
</evidence>
<dbReference type="SUPFAM" id="SSF52200">
    <property type="entry name" value="Toll/Interleukin receptor TIR domain"/>
    <property type="match status" value="1"/>
</dbReference>
<accession>E1QHL9</accession>
<dbReference type="Pfam" id="PF13676">
    <property type="entry name" value="TIR_2"/>
    <property type="match status" value="1"/>
</dbReference>
<reference evidence="2 3" key="1">
    <citation type="journal article" date="2010" name="Stand. Genomic Sci.">
        <title>Complete genome sequence of Desulfarculus baarsii type strain (2st14).</title>
        <authorList>
            <person name="Sun H."/>
            <person name="Spring S."/>
            <person name="Lapidus A."/>
            <person name="Davenport K."/>
            <person name="Del Rio T.G."/>
            <person name="Tice H."/>
            <person name="Nolan M."/>
            <person name="Copeland A."/>
            <person name="Cheng J.F."/>
            <person name="Lucas S."/>
            <person name="Tapia R."/>
            <person name="Goodwin L."/>
            <person name="Pitluck S."/>
            <person name="Ivanova N."/>
            <person name="Pagani I."/>
            <person name="Mavromatis K."/>
            <person name="Ovchinnikova G."/>
            <person name="Pati A."/>
            <person name="Chen A."/>
            <person name="Palaniappan K."/>
            <person name="Hauser L."/>
            <person name="Chang Y.J."/>
            <person name="Jeffries C.D."/>
            <person name="Detter J.C."/>
            <person name="Han C."/>
            <person name="Rohde M."/>
            <person name="Brambilla E."/>
            <person name="Goker M."/>
            <person name="Woyke T."/>
            <person name="Bristow J."/>
            <person name="Eisen J.A."/>
            <person name="Markowitz V."/>
            <person name="Hugenholtz P."/>
            <person name="Kyrpides N.C."/>
            <person name="Klenk H.P."/>
            <person name="Land M."/>
        </authorList>
    </citation>
    <scope>NUCLEOTIDE SEQUENCE [LARGE SCALE GENOMIC DNA]</scope>
    <source>
        <strain evidence="3">ATCC 33931 / DSM 2075 / LMG 7858 / VKM B-1802 / 2st14</strain>
    </source>
</reference>
<keyword evidence="3" id="KW-1185">Reference proteome</keyword>
<dbReference type="PROSITE" id="PS50104">
    <property type="entry name" value="TIR"/>
    <property type="match status" value="1"/>
</dbReference>
<dbReference type="Gene3D" id="3.40.50.10140">
    <property type="entry name" value="Toll/interleukin-1 receptor homology (TIR) domain"/>
    <property type="match status" value="1"/>
</dbReference>
<dbReference type="STRING" id="644282.Deba_1694"/>
<evidence type="ECO:0000313" key="3">
    <source>
        <dbReference type="Proteomes" id="UP000009047"/>
    </source>
</evidence>
<dbReference type="InterPro" id="IPR035897">
    <property type="entry name" value="Toll_tir_struct_dom_sf"/>
</dbReference>
<protein>
    <recommendedName>
        <fullName evidence="1">TIR domain-containing protein</fullName>
    </recommendedName>
</protein>
<proteinExistence type="predicted"/>
<dbReference type="HOGENOM" id="CLU_867989_0_0_7"/>
<dbReference type="AlphaFoldDB" id="E1QHL9"/>
<gene>
    <name evidence="2" type="ordered locus">Deba_1694</name>
</gene>
<name>E1QHL9_DESB2</name>
<dbReference type="InterPro" id="IPR000157">
    <property type="entry name" value="TIR_dom"/>
</dbReference>
<dbReference type="KEGG" id="dbr:Deba_1694"/>
<feature type="domain" description="TIR" evidence="1">
    <location>
        <begin position="5"/>
        <end position="150"/>
    </location>
</feature>